<evidence type="ECO:0000256" key="4">
    <source>
        <dbReference type="ARBA" id="ARBA00022729"/>
    </source>
</evidence>
<evidence type="ECO:0000313" key="11">
    <source>
        <dbReference type="EMBL" id="CAI0406087.1"/>
    </source>
</evidence>
<comment type="caution">
    <text evidence="11">The sequence shown here is derived from an EMBL/GenBank/DDBJ whole genome shotgun (WGS) entry which is preliminary data.</text>
</comment>
<feature type="domain" description="Malectin" evidence="10">
    <location>
        <begin position="32"/>
        <end position="128"/>
    </location>
</feature>
<dbReference type="Proteomes" id="UP001154282">
    <property type="component" value="Unassembled WGS sequence"/>
</dbReference>
<evidence type="ECO:0000256" key="6">
    <source>
        <dbReference type="ARBA" id="ARBA00022989"/>
    </source>
</evidence>
<evidence type="ECO:0000256" key="5">
    <source>
        <dbReference type="ARBA" id="ARBA00022824"/>
    </source>
</evidence>
<keyword evidence="5" id="KW-0256">Endoplasmic reticulum</keyword>
<dbReference type="GO" id="GO:0005789">
    <property type="term" value="C:endoplasmic reticulum membrane"/>
    <property type="evidence" value="ECO:0007669"/>
    <property type="project" value="UniProtKB-SubCell"/>
</dbReference>
<keyword evidence="12" id="KW-1185">Reference proteome</keyword>
<evidence type="ECO:0000256" key="3">
    <source>
        <dbReference type="ARBA" id="ARBA00022692"/>
    </source>
</evidence>
<evidence type="ECO:0000256" key="1">
    <source>
        <dbReference type="ARBA" id="ARBA00004115"/>
    </source>
</evidence>
<dbReference type="Gene3D" id="2.60.120.430">
    <property type="entry name" value="Galactose-binding lectin"/>
    <property type="match status" value="1"/>
</dbReference>
<evidence type="ECO:0000256" key="2">
    <source>
        <dbReference type="ARBA" id="ARBA00009141"/>
    </source>
</evidence>
<keyword evidence="3" id="KW-0812">Transmembrane</keyword>
<keyword evidence="8" id="KW-0325">Glycoprotein</keyword>
<dbReference type="AlphaFoldDB" id="A0AAV0J863"/>
<dbReference type="PANTHER" id="PTHR13460">
    <property type="match status" value="1"/>
</dbReference>
<reference evidence="11" key="1">
    <citation type="submission" date="2022-08" db="EMBL/GenBank/DDBJ databases">
        <authorList>
            <person name="Gutierrez-Valencia J."/>
        </authorList>
    </citation>
    <scope>NUCLEOTIDE SEQUENCE</scope>
</reference>
<evidence type="ECO:0000256" key="9">
    <source>
        <dbReference type="ARBA" id="ARBA00023277"/>
    </source>
</evidence>
<evidence type="ECO:0000259" key="10">
    <source>
        <dbReference type="Pfam" id="PF11721"/>
    </source>
</evidence>
<comment type="similarity">
    <text evidence="2">Belongs to the malectin family.</text>
</comment>
<sequence>MKFRLFSASNFSSRRSSSFLLPFCLDERERRVIFVNAGGEELRRQGHSEIEVEADRFFQGGDVLRTDEEVADGGDLPSIYQSARYGNFCYEFRDLPPGDYSVDLHFAEIVYTNGPRGMRVFNVFIQDEKASEILFLSWKKTFSVPNFLAICVNCDYYLISCSSNIIRLCLSSTCIL</sequence>
<accession>A0AAV0J863</accession>
<organism evidence="11 12">
    <name type="scientific">Linum tenue</name>
    <dbReference type="NCBI Taxonomy" id="586396"/>
    <lineage>
        <taxon>Eukaryota</taxon>
        <taxon>Viridiplantae</taxon>
        <taxon>Streptophyta</taxon>
        <taxon>Embryophyta</taxon>
        <taxon>Tracheophyta</taxon>
        <taxon>Spermatophyta</taxon>
        <taxon>Magnoliopsida</taxon>
        <taxon>eudicotyledons</taxon>
        <taxon>Gunneridae</taxon>
        <taxon>Pentapetalae</taxon>
        <taxon>rosids</taxon>
        <taxon>fabids</taxon>
        <taxon>Malpighiales</taxon>
        <taxon>Linaceae</taxon>
        <taxon>Linum</taxon>
    </lineage>
</organism>
<keyword evidence="4" id="KW-0732">Signal</keyword>
<dbReference type="InterPro" id="IPR039155">
    <property type="entry name" value="MLEC"/>
</dbReference>
<keyword evidence="7" id="KW-0472">Membrane</keyword>
<dbReference type="PANTHER" id="PTHR13460:SF0">
    <property type="entry name" value="MALECTIN"/>
    <property type="match status" value="1"/>
</dbReference>
<dbReference type="Pfam" id="PF11721">
    <property type="entry name" value="Malectin"/>
    <property type="match status" value="1"/>
</dbReference>
<keyword evidence="9" id="KW-0119">Carbohydrate metabolism</keyword>
<comment type="subcellular location">
    <subcellularLocation>
        <location evidence="1">Endoplasmic reticulum membrane</location>
        <topology evidence="1">Single-pass type I membrane protein</topology>
    </subcellularLocation>
</comment>
<evidence type="ECO:0000313" key="12">
    <source>
        <dbReference type="Proteomes" id="UP001154282"/>
    </source>
</evidence>
<dbReference type="InterPro" id="IPR021720">
    <property type="entry name" value="Malectin_dom"/>
</dbReference>
<evidence type="ECO:0000256" key="8">
    <source>
        <dbReference type="ARBA" id="ARBA00023180"/>
    </source>
</evidence>
<gene>
    <name evidence="11" type="ORF">LITE_LOCUS13087</name>
</gene>
<proteinExistence type="inferred from homology"/>
<keyword evidence="6" id="KW-1133">Transmembrane helix</keyword>
<dbReference type="GO" id="GO:0030246">
    <property type="term" value="F:carbohydrate binding"/>
    <property type="evidence" value="ECO:0007669"/>
    <property type="project" value="InterPro"/>
</dbReference>
<name>A0AAV0J863_9ROSI</name>
<evidence type="ECO:0000256" key="7">
    <source>
        <dbReference type="ARBA" id="ARBA00023136"/>
    </source>
</evidence>
<dbReference type="EMBL" id="CAMGYJ010000004">
    <property type="protein sequence ID" value="CAI0406087.1"/>
    <property type="molecule type" value="Genomic_DNA"/>
</dbReference>
<protein>
    <recommendedName>
        <fullName evidence="10">Malectin domain-containing protein</fullName>
    </recommendedName>
</protein>